<feature type="domain" description="Carrier" evidence="3">
    <location>
        <begin position="368"/>
        <end position="446"/>
    </location>
</feature>
<feature type="non-terminal residue" evidence="4">
    <location>
        <position position="1"/>
    </location>
</feature>
<evidence type="ECO:0000313" key="4">
    <source>
        <dbReference type="EMBL" id="JAT93787.1"/>
    </source>
</evidence>
<dbReference type="InterPro" id="IPR052091">
    <property type="entry name" value="Beta-ala_Activ/Resist"/>
</dbReference>
<accession>A0A1E1X3G7</accession>
<reference evidence="4" key="1">
    <citation type="journal article" date="2017" name="Front. Cell. Infect. Microbiol.">
        <title>The Distinct Transcriptional Response of the Midgut of Amblyomma sculptum and Amblyomma aureolatum Ticks to Rickettsia rickettsii Correlates to Their Differences in Susceptibility to Infection.</title>
        <authorList>
            <person name="Martins L.A."/>
            <person name="Galletti M.F.B.M."/>
            <person name="Ribeiro J.M."/>
            <person name="Fujita A."/>
            <person name="Costa F.B."/>
            <person name="Labruna M.B."/>
            <person name="Daffre S."/>
            <person name="Fogaca A.C."/>
        </authorList>
    </citation>
    <scope>NUCLEOTIDE SEQUENCE</scope>
</reference>
<dbReference type="SMART" id="SM00564">
    <property type="entry name" value="PQQ"/>
    <property type="match status" value="7"/>
</dbReference>
<dbReference type="InterPro" id="IPR045851">
    <property type="entry name" value="AMP-bd_C_sf"/>
</dbReference>
<organism evidence="4">
    <name type="scientific">Amblyomma aureolatum</name>
    <dbReference type="NCBI Taxonomy" id="187763"/>
    <lineage>
        <taxon>Eukaryota</taxon>
        <taxon>Metazoa</taxon>
        <taxon>Ecdysozoa</taxon>
        <taxon>Arthropoda</taxon>
        <taxon>Chelicerata</taxon>
        <taxon>Arachnida</taxon>
        <taxon>Acari</taxon>
        <taxon>Parasitiformes</taxon>
        <taxon>Ixodida</taxon>
        <taxon>Ixodoidea</taxon>
        <taxon>Ixodidae</taxon>
        <taxon>Amblyomminae</taxon>
        <taxon>Amblyomma</taxon>
    </lineage>
</organism>
<dbReference type="InterPro" id="IPR000873">
    <property type="entry name" value="AMP-dep_synth/lig_dom"/>
</dbReference>
<dbReference type="Gene3D" id="2.40.10.480">
    <property type="match status" value="1"/>
</dbReference>
<dbReference type="AlphaFoldDB" id="A0A1E1X3G7"/>
<dbReference type="GO" id="GO:0043041">
    <property type="term" value="P:amino acid activation for nonribosomal peptide biosynthetic process"/>
    <property type="evidence" value="ECO:0007669"/>
    <property type="project" value="TreeGrafter"/>
</dbReference>
<dbReference type="InterPro" id="IPR042099">
    <property type="entry name" value="ANL_N_sf"/>
</dbReference>
<dbReference type="InterPro" id="IPR011047">
    <property type="entry name" value="Quinoprotein_ADH-like_sf"/>
</dbReference>
<dbReference type="InterPro" id="IPR018391">
    <property type="entry name" value="PQQ_b-propeller_rpt"/>
</dbReference>
<keyword evidence="1" id="KW-0596">Phosphopantetheine</keyword>
<dbReference type="InterPro" id="IPR006162">
    <property type="entry name" value="Ppantetheine_attach_site"/>
</dbReference>
<protein>
    <submittedName>
        <fullName evidence="4">Putative acyl-coa synthetase family member 4-like protein</fullName>
    </submittedName>
</protein>
<name>A0A1E1X3G7_9ACAR</name>
<dbReference type="Pfam" id="PF00501">
    <property type="entry name" value="AMP-binding"/>
    <property type="match status" value="1"/>
</dbReference>
<dbReference type="Gene3D" id="2.130.10.10">
    <property type="entry name" value="YVTN repeat-like/Quinoprotein amine dehydrogenase"/>
    <property type="match status" value="2"/>
</dbReference>
<dbReference type="SUPFAM" id="SSF50998">
    <property type="entry name" value="Quinoprotein alcohol dehydrogenase-like"/>
    <property type="match status" value="1"/>
</dbReference>
<dbReference type="Gene3D" id="3.30.300.30">
    <property type="match status" value="1"/>
</dbReference>
<proteinExistence type="evidence at transcript level"/>
<dbReference type="EMBL" id="GFAC01005401">
    <property type="protein sequence ID" value="JAT93787.1"/>
    <property type="molecule type" value="mRNA"/>
</dbReference>
<dbReference type="Pfam" id="PF13570">
    <property type="entry name" value="Beta-prop_ACSF4"/>
    <property type="match status" value="1"/>
</dbReference>
<evidence type="ECO:0000256" key="2">
    <source>
        <dbReference type="ARBA" id="ARBA00022553"/>
    </source>
</evidence>
<evidence type="ECO:0000259" key="3">
    <source>
        <dbReference type="PROSITE" id="PS50075"/>
    </source>
</evidence>
<dbReference type="SUPFAM" id="SSF56801">
    <property type="entry name" value="Acetyl-CoA synthetase-like"/>
    <property type="match status" value="1"/>
</dbReference>
<evidence type="ECO:0000256" key="1">
    <source>
        <dbReference type="ARBA" id="ARBA00022450"/>
    </source>
</evidence>
<sequence length="861" mass="93950">SKGNATKHLDKPTVFTEPQMAYAMFTSGTTGEPKVVRVPHECALANVQHLRSVFNISEEDVIFQAAPLTFDPSVIEIFLALTSGAQLVLTSEAVKQIPRAVTQLLVDNLVTVIQATPSFIHSLGASRIKESLLSSASPLRVLAFGGEECPSAACINSWRQQGNGTEMYNLYGITEVSCWATYHRIGPADVGAIPLGEPLDGTLLEVRDDTGTIINEGDGTLFIGGSVRRCLVGNEKWEHLDPCHMRDSGDIVRKSSNGLTFLGRNDSVFKYHGKKINPAHLSRQLLGTKMVESCYCHFCTKEELLFFFVVLSPTYDIETTAPQLRQSLEGECQCPFRIEPVPGWPLTSHGKIDVKALVAYHKKRKLQDPIPDVRLLLAKHWNDLLTKSNHPVPGDATFVTAGGNSLGAVRISQELEFALGRPLPLLVDKILNDTFSDIEAYLTSVTEDRELPDDQVRKKQARLAPPAAVQSTVSPPAQVKCTSCFTCTTRFGIWRHCGCAQHCLGQKATGGSHAHSRPVISERWKYNLGKCIDASPLVVSYQRGDTVVFIGSHAGLFCALNEESGDCFWEISVPDRIESSAGLSSCGRYIAFGCYDHHIYCVDIVSGVVKWTLSTGAEVKSSPATNRTNNSFVCGSHDRYMYCMSQDTGSLLWKRRMSEGSIFASPSVSYNPYQIYGATLDGLVAALCPATGTVLWTCKFEKPIFSSPTICDTGVGVCCVDGKIFFLSHSNGSKLWVTEAAAPIFSTLSLTSGAGGPSLVVGCHDQCVYKLFVKDGRILWQAHLDSPVYSTPFCSTEKPFCVVATTQGTLCIINSESGEVLSSHCFDSEVFSSPVLLDDHIIVGCRNNYVYCLLLESKHVS</sequence>
<dbReference type="InterPro" id="IPR015943">
    <property type="entry name" value="WD40/YVTN_repeat-like_dom_sf"/>
</dbReference>
<dbReference type="PANTHER" id="PTHR44394:SF1">
    <property type="entry name" value="BETA-ALANINE-ACTIVATING ENZYME"/>
    <property type="match status" value="1"/>
</dbReference>
<dbReference type="PANTHER" id="PTHR44394">
    <property type="entry name" value="BETA-ALANINE-ACTIVATING ENZYME"/>
    <property type="match status" value="1"/>
</dbReference>
<keyword evidence="2" id="KW-0597">Phosphoprotein</keyword>
<dbReference type="PROSITE" id="PS50075">
    <property type="entry name" value="CARRIER"/>
    <property type="match status" value="1"/>
</dbReference>
<dbReference type="InterPro" id="IPR009081">
    <property type="entry name" value="PP-bd_ACP"/>
</dbReference>
<dbReference type="InterPro" id="IPR002372">
    <property type="entry name" value="PQQ_rpt_dom"/>
</dbReference>
<dbReference type="PROSITE" id="PS00012">
    <property type="entry name" value="PHOSPHOPANTETHEINE"/>
    <property type="match status" value="1"/>
</dbReference>
<dbReference type="Gene3D" id="3.40.50.12780">
    <property type="entry name" value="N-terminal domain of ligase-like"/>
    <property type="match status" value="1"/>
</dbReference>